<dbReference type="NCBIfam" id="TIGR00970">
    <property type="entry name" value="leuA_yeast"/>
    <property type="match status" value="1"/>
</dbReference>
<name>A0A4V3XIH4_9APHY</name>
<evidence type="ECO:0000313" key="11">
    <source>
        <dbReference type="EMBL" id="THH29083.1"/>
    </source>
</evidence>
<dbReference type="Pfam" id="PF00682">
    <property type="entry name" value="HMGL-like"/>
    <property type="match status" value="1"/>
</dbReference>
<evidence type="ECO:0000259" key="10">
    <source>
        <dbReference type="PROSITE" id="PS50991"/>
    </source>
</evidence>
<dbReference type="SUPFAM" id="SSF110921">
    <property type="entry name" value="2-isopropylmalate synthase LeuA, allosteric (dimerisation) domain"/>
    <property type="match status" value="2"/>
</dbReference>
<dbReference type="InterPro" id="IPR054692">
    <property type="entry name" value="LeuA-like_post-cat"/>
</dbReference>
<dbReference type="SUPFAM" id="SSF51569">
    <property type="entry name" value="Aldolase"/>
    <property type="match status" value="1"/>
</dbReference>
<dbReference type="Gene3D" id="3.30.160.270">
    <property type="match status" value="2"/>
</dbReference>
<organism evidence="11 12">
    <name type="scientific">Antrodiella citrinella</name>
    <dbReference type="NCBI Taxonomy" id="2447956"/>
    <lineage>
        <taxon>Eukaryota</taxon>
        <taxon>Fungi</taxon>
        <taxon>Dikarya</taxon>
        <taxon>Basidiomycota</taxon>
        <taxon>Agaricomycotina</taxon>
        <taxon>Agaricomycetes</taxon>
        <taxon>Polyporales</taxon>
        <taxon>Steccherinaceae</taxon>
        <taxon>Antrodiella</taxon>
    </lineage>
</organism>
<dbReference type="PANTHER" id="PTHR46911:SF1">
    <property type="entry name" value="2-ISOPROPYLMALATE SYNTHASE"/>
    <property type="match status" value="1"/>
</dbReference>
<comment type="similarity">
    <text evidence="3">Belongs to the alpha-IPM synthase/homocitrate synthase family. LeuA type 2 subfamily.</text>
</comment>
<keyword evidence="7" id="KW-0808">Transferase</keyword>
<feature type="domain" description="Pyruvate carboxyltransferase" evidence="10">
    <location>
        <begin position="33"/>
        <end position="304"/>
    </location>
</feature>
<comment type="catalytic activity">
    <reaction evidence="1">
        <text>3-methyl-2-oxobutanoate + acetyl-CoA + H2O = (2S)-2-isopropylmalate + CoA + H(+)</text>
        <dbReference type="Rhea" id="RHEA:21524"/>
        <dbReference type="ChEBI" id="CHEBI:1178"/>
        <dbReference type="ChEBI" id="CHEBI:11851"/>
        <dbReference type="ChEBI" id="CHEBI:15377"/>
        <dbReference type="ChEBI" id="CHEBI:15378"/>
        <dbReference type="ChEBI" id="CHEBI:57287"/>
        <dbReference type="ChEBI" id="CHEBI:57288"/>
        <dbReference type="EC" id="2.3.3.13"/>
    </reaction>
</comment>
<dbReference type="InterPro" id="IPR002034">
    <property type="entry name" value="AIPM/Hcit_synth_CS"/>
</dbReference>
<keyword evidence="5" id="KW-0432">Leucine biosynthesis</keyword>
<dbReference type="EC" id="2.3.3.13" evidence="4"/>
<accession>A0A4V3XIH4</accession>
<evidence type="ECO:0000256" key="4">
    <source>
        <dbReference type="ARBA" id="ARBA00012973"/>
    </source>
</evidence>
<dbReference type="InterPro" id="IPR000891">
    <property type="entry name" value="PYR_CT"/>
</dbReference>
<dbReference type="SUPFAM" id="SSF89000">
    <property type="entry name" value="post-HMGL domain-like"/>
    <property type="match status" value="2"/>
</dbReference>
<evidence type="ECO:0000313" key="12">
    <source>
        <dbReference type="Proteomes" id="UP000308730"/>
    </source>
</evidence>
<evidence type="ECO:0000256" key="8">
    <source>
        <dbReference type="ARBA" id="ARBA00022723"/>
    </source>
</evidence>
<evidence type="ECO:0000256" key="2">
    <source>
        <dbReference type="ARBA" id="ARBA00004689"/>
    </source>
</evidence>
<comment type="caution">
    <text evidence="11">The sequence shown here is derived from an EMBL/GenBank/DDBJ whole genome shotgun (WGS) entry which is preliminary data.</text>
</comment>
<gene>
    <name evidence="11" type="ORF">EUX98_g5105</name>
</gene>
<keyword evidence="12" id="KW-1185">Reference proteome</keyword>
<dbReference type="Proteomes" id="UP000308730">
    <property type="component" value="Unassembled WGS sequence"/>
</dbReference>
<protein>
    <recommendedName>
        <fullName evidence="4">2-isopropylmalate synthase</fullName>
        <ecNumber evidence="4">2.3.3.13</ecNumber>
    </recommendedName>
</protein>
<evidence type="ECO:0000256" key="9">
    <source>
        <dbReference type="ARBA" id="ARBA00023304"/>
    </source>
</evidence>
<dbReference type="Pfam" id="PF22615">
    <property type="entry name" value="IPMS_D2"/>
    <property type="match status" value="1"/>
</dbReference>
<evidence type="ECO:0000256" key="1">
    <source>
        <dbReference type="ARBA" id="ARBA00000064"/>
    </source>
</evidence>
<dbReference type="GO" id="GO:0046872">
    <property type="term" value="F:metal ion binding"/>
    <property type="evidence" value="ECO:0007669"/>
    <property type="project" value="UniProtKB-KW"/>
</dbReference>
<sequence>MPMLLDPSTKYRPYTPLNLPDRQWPSKVLRKAPIWLSTDLRDGNQALANPMTIEQKTIFFKTLVKCGLKEIEVAYPAASDTDFSFVRGLIEGGQVPDDVWIQVLTPAREDLIKRTVESLAGVKHAIVHMYNATCPCFRDVVFRNSKEDTIALAIKHTKIVRQLTDEATAKYGTKFKYEYSPETFTQTEPEFALAVCEAVKTAWGKAGTGEDRIIFNLPATVEIAPPNHYADQAKREKIVVCLHPHNDRGQGIAAAELALMAGADRVEGCLFGNGERTGNVDIVNLALNFYTQGVSPNLDFSDLQSVIDVVTACNDLPIHPRHPYAGELVFTAFSGSHQDAIKKGFEAQRVRHAEAAKTGEMQYWDIPYLPIDPADLGCSYEAVIRVNAQSGKGGIAYLVQQHLGLDLPRKMQISFYQVIQEIADREAREMRVDDITAAFRSTYKFGGSKYEGRLVLKSHKVASEPADESASGDEPADERRLFDGTILVDGVLRVIRGDGNGPLSALLDALSTHLDLHYAIREYSEHSVGEGSGVKAASYVEIVPNLEDAKSTRKSAESWWGVGVDSDIAGSGLRAVLSAINSAIGDRTLPELKLSVGFNAKSGQADVASAIVHSLHLELPRRLQASFFEVAQRAARETDGHLSFSDVVALFRETYHYELPNTPGRVVLRKYKMENVGDDGGKQLTGDFIWDGKPRQMVGHGTGPLSALLAVLNSQINGTLSAREYAEHSIGEGSDVKAVSYVELAYDAEGKRTTAWGVYSDQDITASGLKATVLATNQLNVDIKPFVDGQ</sequence>
<dbReference type="GO" id="GO:0009098">
    <property type="term" value="P:L-leucine biosynthetic process"/>
    <property type="evidence" value="ECO:0007669"/>
    <property type="project" value="UniProtKB-KW"/>
</dbReference>
<dbReference type="InterPro" id="IPR039371">
    <property type="entry name" value="LeuA_N_DRE-TIM"/>
</dbReference>
<evidence type="ECO:0000256" key="7">
    <source>
        <dbReference type="ARBA" id="ARBA00022679"/>
    </source>
</evidence>
<keyword evidence="9" id="KW-0100">Branched-chain amino acid biosynthesis</keyword>
<dbReference type="EMBL" id="SGPM01000141">
    <property type="protein sequence ID" value="THH29083.1"/>
    <property type="molecule type" value="Genomic_DNA"/>
</dbReference>
<dbReference type="CDD" id="cd07942">
    <property type="entry name" value="DRE_TIM_LeuA"/>
    <property type="match status" value="1"/>
</dbReference>
<proteinExistence type="inferred from homology"/>
<comment type="pathway">
    <text evidence="2">Amino-acid biosynthesis; L-leucine biosynthesis; L-leucine from 3-methyl-2-oxobutanoate: step 1/4.</text>
</comment>
<dbReference type="OrthoDB" id="418791at2759"/>
<dbReference type="Pfam" id="PF08502">
    <property type="entry name" value="LeuA_dimer"/>
    <property type="match status" value="2"/>
</dbReference>
<dbReference type="InterPro" id="IPR013709">
    <property type="entry name" value="2-isopropylmalate_synth_dimer"/>
</dbReference>
<dbReference type="InterPro" id="IPR005668">
    <property type="entry name" value="IPM_Synthase"/>
</dbReference>
<evidence type="ECO:0000256" key="5">
    <source>
        <dbReference type="ARBA" id="ARBA00022430"/>
    </source>
</evidence>
<dbReference type="InterPro" id="IPR036230">
    <property type="entry name" value="LeuA_allosteric_dom_sf"/>
</dbReference>
<dbReference type="GO" id="GO:0003852">
    <property type="term" value="F:2-isopropylmalate synthase activity"/>
    <property type="evidence" value="ECO:0007669"/>
    <property type="project" value="UniProtKB-EC"/>
</dbReference>
<dbReference type="PROSITE" id="PS00815">
    <property type="entry name" value="AIPM_HOMOCIT_SYNTH_1"/>
    <property type="match status" value="1"/>
</dbReference>
<keyword evidence="6" id="KW-0028">Amino-acid biosynthesis</keyword>
<dbReference type="NCBIfam" id="NF002991">
    <property type="entry name" value="PRK03739.1"/>
    <property type="match status" value="1"/>
</dbReference>
<dbReference type="Gene3D" id="3.20.20.70">
    <property type="entry name" value="Aldolase class I"/>
    <property type="match status" value="1"/>
</dbReference>
<keyword evidence="8" id="KW-0479">Metal-binding</keyword>
<dbReference type="AlphaFoldDB" id="A0A4V3XIH4"/>
<dbReference type="PROSITE" id="PS50991">
    <property type="entry name" value="PYR_CT"/>
    <property type="match status" value="1"/>
</dbReference>
<evidence type="ECO:0000256" key="6">
    <source>
        <dbReference type="ARBA" id="ARBA00022605"/>
    </source>
</evidence>
<dbReference type="GO" id="GO:0005739">
    <property type="term" value="C:mitochondrion"/>
    <property type="evidence" value="ECO:0007669"/>
    <property type="project" value="TreeGrafter"/>
</dbReference>
<dbReference type="SMART" id="SM00917">
    <property type="entry name" value="LeuA_dimer"/>
    <property type="match status" value="2"/>
</dbReference>
<dbReference type="PANTHER" id="PTHR46911">
    <property type="match status" value="1"/>
</dbReference>
<reference evidence="11 12" key="1">
    <citation type="submission" date="2019-02" db="EMBL/GenBank/DDBJ databases">
        <title>Genome sequencing of the rare red list fungi Antrodiella citrinella (Flaviporus citrinellus).</title>
        <authorList>
            <person name="Buettner E."/>
            <person name="Kellner H."/>
        </authorList>
    </citation>
    <scope>NUCLEOTIDE SEQUENCE [LARGE SCALE GENOMIC DNA]</scope>
    <source>
        <strain evidence="11 12">DSM 108506</strain>
    </source>
</reference>
<dbReference type="PROSITE" id="PS00816">
    <property type="entry name" value="AIPM_HOMOCIT_SYNTH_2"/>
    <property type="match status" value="1"/>
</dbReference>
<dbReference type="InterPro" id="IPR013785">
    <property type="entry name" value="Aldolase_TIM"/>
</dbReference>
<evidence type="ECO:0000256" key="3">
    <source>
        <dbReference type="ARBA" id="ARBA00009767"/>
    </source>
</evidence>